<comment type="caution">
    <text evidence="1">The sequence shown here is derived from an EMBL/GenBank/DDBJ whole genome shotgun (WGS) entry which is preliminary data.</text>
</comment>
<keyword evidence="2" id="KW-1185">Reference proteome</keyword>
<reference evidence="1 2" key="1">
    <citation type="journal article" date="2014" name="Int. J. Syst. Evol. Microbiol.">
        <title>Complete genome sequence of Corynebacterium casei LMG S-19264T (=DSM 44701T), isolated from a smear-ripened cheese.</title>
        <authorList>
            <consortium name="US DOE Joint Genome Institute (JGI-PGF)"/>
            <person name="Walter F."/>
            <person name="Albersmeier A."/>
            <person name="Kalinowski J."/>
            <person name="Ruckert C."/>
        </authorList>
    </citation>
    <scope>NUCLEOTIDE SEQUENCE [LARGE SCALE GENOMIC DNA]</scope>
    <source>
        <strain evidence="1 2">CGMCC 1.7029</strain>
    </source>
</reference>
<protein>
    <submittedName>
        <fullName evidence="1">Uncharacterized protein</fullName>
    </submittedName>
</protein>
<organism evidence="1 2">
    <name type="scientific">Gemmobacter aquaticus</name>
    <dbReference type="NCBI Taxonomy" id="490185"/>
    <lineage>
        <taxon>Bacteria</taxon>
        <taxon>Pseudomonadati</taxon>
        <taxon>Pseudomonadota</taxon>
        <taxon>Alphaproteobacteria</taxon>
        <taxon>Rhodobacterales</taxon>
        <taxon>Paracoccaceae</taxon>
        <taxon>Gemmobacter</taxon>
    </lineage>
</organism>
<name>A0A917YKE7_9RHOB</name>
<gene>
    <name evidence="1" type="ORF">GCM10010991_25260</name>
</gene>
<dbReference type="Proteomes" id="UP000598196">
    <property type="component" value="Unassembled WGS sequence"/>
</dbReference>
<proteinExistence type="predicted"/>
<evidence type="ECO:0000313" key="1">
    <source>
        <dbReference type="EMBL" id="GGO34456.1"/>
    </source>
</evidence>
<accession>A0A917YKE7</accession>
<evidence type="ECO:0000313" key="2">
    <source>
        <dbReference type="Proteomes" id="UP000598196"/>
    </source>
</evidence>
<dbReference type="EMBL" id="BMLP01000005">
    <property type="protein sequence ID" value="GGO34456.1"/>
    <property type="molecule type" value="Genomic_DNA"/>
</dbReference>
<sequence>MSHSPSIAAPLSPEQVAELLAMVQQLVRLVNPLTALLSGASGLSGGAGQRLEELIQQLTSVSNGLNSSVEAMVDIFGPQGAFKQQEERLLRIETALRTLLRHESETTKAIQEMQLWLSGAA</sequence>
<dbReference type="AlphaFoldDB" id="A0A917YKE7"/>